<evidence type="ECO:0000256" key="2">
    <source>
        <dbReference type="ARBA" id="ARBA00012210"/>
    </source>
</evidence>
<keyword evidence="3 13" id="KW-0808">Transferase</keyword>
<evidence type="ECO:0000256" key="8">
    <source>
        <dbReference type="ARBA" id="ARBA00023288"/>
    </source>
</evidence>
<dbReference type="PROSITE" id="PS50216">
    <property type="entry name" value="DHHC"/>
    <property type="match status" value="1"/>
</dbReference>
<proteinExistence type="predicted"/>
<dbReference type="InterPro" id="IPR001594">
    <property type="entry name" value="Palmitoyltrfase_DHHC"/>
</dbReference>
<evidence type="ECO:0000256" key="1">
    <source>
        <dbReference type="ARBA" id="ARBA00004127"/>
    </source>
</evidence>
<dbReference type="Proteomes" id="UP000553632">
    <property type="component" value="Unassembled WGS sequence"/>
</dbReference>
<keyword evidence="9" id="KW-0012">Acyltransferase</keyword>
<keyword evidence="7" id="KW-0564">Palmitate</keyword>
<feature type="domain" description="Palmitoyltransferase DHHC" evidence="12">
    <location>
        <begin position="136"/>
        <end position="262"/>
    </location>
</feature>
<evidence type="ECO:0000256" key="5">
    <source>
        <dbReference type="ARBA" id="ARBA00022989"/>
    </source>
</evidence>
<feature type="transmembrane region" description="Helical" evidence="11">
    <location>
        <begin position="46"/>
        <end position="66"/>
    </location>
</feature>
<evidence type="ECO:0000256" key="4">
    <source>
        <dbReference type="ARBA" id="ARBA00022692"/>
    </source>
</evidence>
<evidence type="ECO:0000313" key="13">
    <source>
        <dbReference type="EMBL" id="KAF4757978.1"/>
    </source>
</evidence>
<evidence type="ECO:0000256" key="6">
    <source>
        <dbReference type="ARBA" id="ARBA00023136"/>
    </source>
</evidence>
<feature type="transmembrane region" description="Helical" evidence="11">
    <location>
        <begin position="182"/>
        <end position="206"/>
    </location>
</feature>
<accession>A0A7J6ULR7</accession>
<protein>
    <recommendedName>
        <fullName evidence="2">protein S-acyltransferase</fullName>
        <ecNumber evidence="2">2.3.1.225</ecNumber>
    </recommendedName>
</protein>
<keyword evidence="8" id="KW-0449">Lipoprotein</keyword>
<comment type="subcellular location">
    <subcellularLocation>
        <location evidence="1">Endomembrane system</location>
        <topology evidence="1">Multi-pass membrane protein</topology>
    </subcellularLocation>
</comment>
<dbReference type="GO" id="GO:0019706">
    <property type="term" value="F:protein-cysteine S-palmitoyltransferase activity"/>
    <property type="evidence" value="ECO:0007669"/>
    <property type="project" value="UniProtKB-EC"/>
</dbReference>
<evidence type="ECO:0000256" key="11">
    <source>
        <dbReference type="SAM" id="Phobius"/>
    </source>
</evidence>
<dbReference type="InterPro" id="IPR039859">
    <property type="entry name" value="PFA4/ZDH16/20/ERF2-like"/>
</dbReference>
<name>A0A7J6ULR7_PEROL</name>
<evidence type="ECO:0000313" key="14">
    <source>
        <dbReference type="Proteomes" id="UP000553632"/>
    </source>
</evidence>
<feature type="transmembrane region" description="Helical" evidence="11">
    <location>
        <begin position="72"/>
        <end position="94"/>
    </location>
</feature>
<evidence type="ECO:0000256" key="9">
    <source>
        <dbReference type="ARBA" id="ARBA00023315"/>
    </source>
</evidence>
<keyword evidence="5 11" id="KW-1133">Transmembrane helix</keyword>
<dbReference type="EC" id="2.3.1.225" evidence="2"/>
<dbReference type="PANTHER" id="PTHR22883:SF43">
    <property type="entry name" value="PALMITOYLTRANSFERASE APP"/>
    <property type="match status" value="1"/>
</dbReference>
<dbReference type="AlphaFoldDB" id="A0A7J6ULR7"/>
<dbReference type="GO" id="GO:0005794">
    <property type="term" value="C:Golgi apparatus"/>
    <property type="evidence" value="ECO:0007669"/>
    <property type="project" value="TreeGrafter"/>
</dbReference>
<comment type="caution">
    <text evidence="13">The sequence shown here is derived from an EMBL/GenBank/DDBJ whole genome shotgun (WGS) entry which is preliminary data.</text>
</comment>
<evidence type="ECO:0000256" key="3">
    <source>
        <dbReference type="ARBA" id="ARBA00022679"/>
    </source>
</evidence>
<evidence type="ECO:0000256" key="7">
    <source>
        <dbReference type="ARBA" id="ARBA00023139"/>
    </source>
</evidence>
<feature type="transmembrane region" description="Helical" evidence="11">
    <location>
        <begin position="226"/>
        <end position="252"/>
    </location>
</feature>
<evidence type="ECO:0000256" key="10">
    <source>
        <dbReference type="ARBA" id="ARBA00048048"/>
    </source>
</evidence>
<dbReference type="PANTHER" id="PTHR22883">
    <property type="entry name" value="ZINC FINGER DHHC DOMAIN CONTAINING PROTEIN"/>
    <property type="match status" value="1"/>
</dbReference>
<organism evidence="13 14">
    <name type="scientific">Perkinsus olseni</name>
    <name type="common">Perkinsus atlanticus</name>
    <dbReference type="NCBI Taxonomy" id="32597"/>
    <lineage>
        <taxon>Eukaryota</taxon>
        <taxon>Sar</taxon>
        <taxon>Alveolata</taxon>
        <taxon>Perkinsozoa</taxon>
        <taxon>Perkinsea</taxon>
        <taxon>Perkinsida</taxon>
        <taxon>Perkinsidae</taxon>
        <taxon>Perkinsus</taxon>
    </lineage>
</organism>
<comment type="catalytic activity">
    <reaction evidence="10">
        <text>L-cysteinyl-[protein] + hexadecanoyl-CoA = S-hexadecanoyl-L-cysteinyl-[protein] + CoA</text>
        <dbReference type="Rhea" id="RHEA:36683"/>
        <dbReference type="Rhea" id="RHEA-COMP:10131"/>
        <dbReference type="Rhea" id="RHEA-COMP:11032"/>
        <dbReference type="ChEBI" id="CHEBI:29950"/>
        <dbReference type="ChEBI" id="CHEBI:57287"/>
        <dbReference type="ChEBI" id="CHEBI:57379"/>
        <dbReference type="ChEBI" id="CHEBI:74151"/>
        <dbReference type="EC" id="2.3.1.225"/>
    </reaction>
</comment>
<keyword evidence="14" id="KW-1185">Reference proteome</keyword>
<dbReference type="EMBL" id="JABANO010001987">
    <property type="protein sequence ID" value="KAF4757978.1"/>
    <property type="molecule type" value="Genomic_DNA"/>
</dbReference>
<dbReference type="GO" id="GO:0005783">
    <property type="term" value="C:endoplasmic reticulum"/>
    <property type="evidence" value="ECO:0007669"/>
    <property type="project" value="TreeGrafter"/>
</dbReference>
<keyword evidence="6 11" id="KW-0472">Membrane</keyword>
<reference evidence="13 14" key="1">
    <citation type="submission" date="2020-04" db="EMBL/GenBank/DDBJ databases">
        <title>Perkinsus olseni comparative genomics.</title>
        <authorList>
            <person name="Bogema D.R."/>
        </authorList>
    </citation>
    <scope>NUCLEOTIDE SEQUENCE [LARGE SCALE GENOMIC DNA]</scope>
    <source>
        <strain evidence="13 14">ATCC PRA-207</strain>
    </source>
</reference>
<evidence type="ECO:0000259" key="12">
    <source>
        <dbReference type="Pfam" id="PF01529"/>
    </source>
</evidence>
<dbReference type="Pfam" id="PF01529">
    <property type="entry name" value="DHHC"/>
    <property type="match status" value="1"/>
</dbReference>
<keyword evidence="4 11" id="KW-0812">Transmembrane</keyword>
<feature type="non-terminal residue" evidence="13">
    <location>
        <position position="936"/>
    </location>
</feature>
<dbReference type="GO" id="GO:0006612">
    <property type="term" value="P:protein targeting to membrane"/>
    <property type="evidence" value="ECO:0007669"/>
    <property type="project" value="TreeGrafter"/>
</dbReference>
<sequence length="936" mass="103214">GPGSLQSSSHPGFPVENASLSYVARPCYGDVKIWFRGLLITGPDWYQGYGTFFAILVPAVLADIFVAPTFGWANGVLFVLLQFVTLCLLMMTIYSDPGIIPRLEHHAEYLDPATAEHRTRPPARFQDCAISCHPFRLKYCTTCHIYRPPRTTHCSVCNVCIQRFDHHCPWVGNCIAEGNYGVFYVFLLCTTILTLWALSLSIVHYVELSAENDQGFGNAIADSPVTLIILIYCGLFMWFILGLTGYHTYLLLTAQTTYEQIKGVYSSEHGCIDNPYYRGSAGNVKHGVCKWRRRGSKFDRRLGTVVIPKGLPRIGSLKGRTLRWTPDFGTEGKLRLPNGLCCRRSGASGGGVKSVKSMDSSVRDSIPQIGPFSSLRISTNKPHHHGSIRPAAAANVKYLIIVRRYYPSGRKAVCINSHGRSSRRFSALIYDDTPEHTLIGVFDEWGVGWAATPDERIERTRSKVLFKGPEGQMRVHEVKSDTAFKADLVLNDSLTIAYNSSRSNCDIALTGPGVQSTFEIGGPIGDGSKARASLAALPQYTGSEKVRLQSAEQLTKAKSELNLLSDGIGKLLRVSPSCTGLLKEVKDPDESVEGVMSRLLEGRVPYRSENDLHSKLVRANPRYSRATIKQWSGKYTEPILRRELDALETVPLVTQERALQMSKAHSGNGILVVLVFASYAAGEHNSHGRLLGERVKALLRMEGRGDAVQIVQTEGTQSSLFRREFSIKMELPYVLMFRSGKVVRAQKLGGFKERLRPAHLSSARPRALIVEPFAADQLVTEQAVRRSGLAFDLAISMNEAVARVTQVSPPYGIILASTELGAARLEDLRSRALLRRQAIPLLAVLLFLLYRVGRPHRTVDGDDDSGPLERLARNHEACSYIFARPLRQSRLDSVLACYAPFAAPVFAYAGTSPADLLADINRAMEASDGGGVARSP</sequence>
<gene>
    <name evidence="13" type="primary">ZDHHC14_2</name>
    <name evidence="13" type="ORF">FOZ63_003303</name>
</gene>